<name>A0A9P8VFR6_9PEZI</name>
<keyword evidence="9" id="KW-1133">Transmembrane helix</keyword>
<dbReference type="GO" id="GO:0004497">
    <property type="term" value="F:monooxygenase activity"/>
    <property type="evidence" value="ECO:0007669"/>
    <property type="project" value="UniProtKB-KW"/>
</dbReference>
<comment type="cofactor">
    <cofactor evidence="1 8">
        <name>heme</name>
        <dbReference type="ChEBI" id="CHEBI:30413"/>
    </cofactor>
</comment>
<evidence type="ECO:0000256" key="5">
    <source>
        <dbReference type="ARBA" id="ARBA00023002"/>
    </source>
</evidence>
<dbReference type="InterPro" id="IPR050121">
    <property type="entry name" value="Cytochrome_P450_monoxygenase"/>
</dbReference>
<protein>
    <submittedName>
        <fullName evidence="10">Cytochrome P450</fullName>
    </submittedName>
</protein>
<evidence type="ECO:0000256" key="4">
    <source>
        <dbReference type="ARBA" id="ARBA00022723"/>
    </source>
</evidence>
<sequence length="573" mass="65885">MALLGAFSVPAGTDLLRAAGWLLLVLIAAAIVNGYRIRKTYKDMEKKGIPIMKHSWIWGHLPVMGEVMEMLPSDAHSDYMMMMIQEHWKRFFPQCKSCPPVIYLDGWPMTPRLVICINTALSLQFTTERSLLKARQQKEILYPLTKNRDVPSMEGAEFKLWKKRLNPGFSNQYITARIPDIIEETEDFVKILESKAGVDGSWGNVFQLGEITTGLALDVIFRFFFNKRFHEQKKRTEASTAIIDIMKRMYFFVNVANFLDFYSPWRRFKLWQSYRSVTNELSPLIHETVARANGGEASKSFIDLIVASLEEERAEKMAKGGPQTSGPLVLDKEMTEMAIGQLNSFIFAGHDTTAATMCWYLRVLAQYPAILERLRKEHDEVLGPDPLEAADRLRQNPNLLNSLPYTTAIFKEQSRIHTNVGSMRRGEPGFFLHGSGEYKGVAFPTEDFVIWDGTFAAHRDPEIWHRANEFLPERWLVTDEADPLYTPKNAWRFFASGPRMCLGQHLAMVEVKLLIVLVARRFDVECAWDEWDALKKRDTSKKPPMIWGDRCYQVGRDGPPHVKDEMPVHVRLR</sequence>
<keyword evidence="4 8" id="KW-0479">Metal-binding</keyword>
<dbReference type="PRINTS" id="PR00385">
    <property type="entry name" value="P450"/>
</dbReference>
<proteinExistence type="predicted"/>
<gene>
    <name evidence="10" type="ORF">F5X68DRAFT_268060</name>
</gene>
<dbReference type="PANTHER" id="PTHR24305:SF107">
    <property type="entry name" value="P450, PUTATIVE (EUROFUNG)-RELATED"/>
    <property type="match status" value="1"/>
</dbReference>
<dbReference type="InterPro" id="IPR002401">
    <property type="entry name" value="Cyt_P450_E_grp-I"/>
</dbReference>
<keyword evidence="6 8" id="KW-0408">Iron</keyword>
<evidence type="ECO:0000256" key="2">
    <source>
        <dbReference type="ARBA" id="ARBA00005179"/>
    </source>
</evidence>
<comment type="pathway">
    <text evidence="2">Secondary metabolite biosynthesis.</text>
</comment>
<evidence type="ECO:0000256" key="3">
    <source>
        <dbReference type="ARBA" id="ARBA00022617"/>
    </source>
</evidence>
<dbReference type="Gene3D" id="1.10.630.10">
    <property type="entry name" value="Cytochrome P450"/>
    <property type="match status" value="1"/>
</dbReference>
<feature type="transmembrane region" description="Helical" evidence="9">
    <location>
        <begin position="18"/>
        <end position="37"/>
    </location>
</feature>
<dbReference type="PANTHER" id="PTHR24305">
    <property type="entry name" value="CYTOCHROME P450"/>
    <property type="match status" value="1"/>
</dbReference>
<dbReference type="Pfam" id="PF00067">
    <property type="entry name" value="p450"/>
    <property type="match status" value="1"/>
</dbReference>
<evidence type="ECO:0000256" key="6">
    <source>
        <dbReference type="ARBA" id="ARBA00023004"/>
    </source>
</evidence>
<dbReference type="GO" id="GO:0016705">
    <property type="term" value="F:oxidoreductase activity, acting on paired donors, with incorporation or reduction of molecular oxygen"/>
    <property type="evidence" value="ECO:0007669"/>
    <property type="project" value="InterPro"/>
</dbReference>
<comment type="caution">
    <text evidence="10">The sequence shown here is derived from an EMBL/GenBank/DDBJ whole genome shotgun (WGS) entry which is preliminary data.</text>
</comment>
<dbReference type="SUPFAM" id="SSF48264">
    <property type="entry name" value="Cytochrome P450"/>
    <property type="match status" value="1"/>
</dbReference>
<accession>A0A9P8VFR6</accession>
<evidence type="ECO:0000256" key="8">
    <source>
        <dbReference type="PIRSR" id="PIRSR602401-1"/>
    </source>
</evidence>
<keyword evidence="7" id="KW-0503">Monooxygenase</keyword>
<keyword evidence="5" id="KW-0560">Oxidoreductase</keyword>
<keyword evidence="9" id="KW-0812">Transmembrane</keyword>
<dbReference type="PRINTS" id="PR00463">
    <property type="entry name" value="EP450I"/>
</dbReference>
<feature type="binding site" description="axial binding residue" evidence="8">
    <location>
        <position position="501"/>
    </location>
    <ligand>
        <name>heme</name>
        <dbReference type="ChEBI" id="CHEBI:30413"/>
    </ligand>
    <ligandPart>
        <name>Fe</name>
        <dbReference type="ChEBI" id="CHEBI:18248"/>
    </ligandPart>
</feature>
<reference evidence="10" key="1">
    <citation type="journal article" date="2021" name="Nat. Commun.">
        <title>Genetic determinants of endophytism in the Arabidopsis root mycobiome.</title>
        <authorList>
            <person name="Mesny F."/>
            <person name="Miyauchi S."/>
            <person name="Thiergart T."/>
            <person name="Pickel B."/>
            <person name="Atanasova L."/>
            <person name="Karlsson M."/>
            <person name="Huettel B."/>
            <person name="Barry K.W."/>
            <person name="Haridas S."/>
            <person name="Chen C."/>
            <person name="Bauer D."/>
            <person name="Andreopoulos W."/>
            <person name="Pangilinan J."/>
            <person name="LaButti K."/>
            <person name="Riley R."/>
            <person name="Lipzen A."/>
            <person name="Clum A."/>
            <person name="Drula E."/>
            <person name="Henrissat B."/>
            <person name="Kohler A."/>
            <person name="Grigoriev I.V."/>
            <person name="Martin F.M."/>
            <person name="Hacquard S."/>
        </authorList>
    </citation>
    <scope>NUCLEOTIDE SEQUENCE</scope>
    <source>
        <strain evidence="10">MPI-SDFR-AT-0117</strain>
    </source>
</reference>
<dbReference type="GO" id="GO:0005506">
    <property type="term" value="F:iron ion binding"/>
    <property type="evidence" value="ECO:0007669"/>
    <property type="project" value="InterPro"/>
</dbReference>
<evidence type="ECO:0000313" key="10">
    <source>
        <dbReference type="EMBL" id="KAH6689634.1"/>
    </source>
</evidence>
<keyword evidence="9" id="KW-0472">Membrane</keyword>
<dbReference type="OrthoDB" id="10029320at2759"/>
<evidence type="ECO:0000256" key="9">
    <source>
        <dbReference type="SAM" id="Phobius"/>
    </source>
</evidence>
<dbReference type="InterPro" id="IPR001128">
    <property type="entry name" value="Cyt_P450"/>
</dbReference>
<evidence type="ECO:0000256" key="1">
    <source>
        <dbReference type="ARBA" id="ARBA00001971"/>
    </source>
</evidence>
<evidence type="ECO:0000256" key="7">
    <source>
        <dbReference type="ARBA" id="ARBA00023033"/>
    </source>
</evidence>
<organism evidence="10 11">
    <name type="scientific">Plectosphaerella plurivora</name>
    <dbReference type="NCBI Taxonomy" id="936078"/>
    <lineage>
        <taxon>Eukaryota</taxon>
        <taxon>Fungi</taxon>
        <taxon>Dikarya</taxon>
        <taxon>Ascomycota</taxon>
        <taxon>Pezizomycotina</taxon>
        <taxon>Sordariomycetes</taxon>
        <taxon>Hypocreomycetidae</taxon>
        <taxon>Glomerellales</taxon>
        <taxon>Plectosphaerellaceae</taxon>
        <taxon>Plectosphaerella</taxon>
    </lineage>
</organism>
<dbReference type="InterPro" id="IPR036396">
    <property type="entry name" value="Cyt_P450_sf"/>
</dbReference>
<dbReference type="AlphaFoldDB" id="A0A9P8VFR6"/>
<dbReference type="Proteomes" id="UP000770015">
    <property type="component" value="Unassembled WGS sequence"/>
</dbReference>
<dbReference type="CDD" id="cd11051">
    <property type="entry name" value="CYP59-like"/>
    <property type="match status" value="1"/>
</dbReference>
<evidence type="ECO:0000313" key="11">
    <source>
        <dbReference type="Proteomes" id="UP000770015"/>
    </source>
</evidence>
<dbReference type="EMBL" id="JAGSXJ010000007">
    <property type="protein sequence ID" value="KAH6689634.1"/>
    <property type="molecule type" value="Genomic_DNA"/>
</dbReference>
<dbReference type="GO" id="GO:0020037">
    <property type="term" value="F:heme binding"/>
    <property type="evidence" value="ECO:0007669"/>
    <property type="project" value="InterPro"/>
</dbReference>
<keyword evidence="3 8" id="KW-0349">Heme</keyword>
<keyword evidence="11" id="KW-1185">Reference proteome</keyword>